<reference evidence="4" key="2">
    <citation type="submission" date="2020-11" db="EMBL/GenBank/DDBJ databases">
        <authorList>
            <person name="McCartney M.A."/>
            <person name="Auch B."/>
            <person name="Kono T."/>
            <person name="Mallez S."/>
            <person name="Becker A."/>
            <person name="Gohl D.M."/>
            <person name="Silverstein K.A.T."/>
            <person name="Koren S."/>
            <person name="Bechman K.B."/>
            <person name="Herman A."/>
            <person name="Abrahante J.E."/>
            <person name="Garbe J."/>
        </authorList>
    </citation>
    <scope>NUCLEOTIDE SEQUENCE</scope>
    <source>
        <strain evidence="4">Duluth1</strain>
        <tissue evidence="4">Whole animal</tissue>
    </source>
</reference>
<evidence type="ECO:0000256" key="1">
    <source>
        <dbReference type="ARBA" id="ARBA00022737"/>
    </source>
</evidence>
<feature type="domain" description="WSC" evidence="3">
    <location>
        <begin position="35"/>
        <end position="129"/>
    </location>
</feature>
<dbReference type="Pfam" id="PF01822">
    <property type="entry name" value="WSC"/>
    <property type="match status" value="1"/>
</dbReference>
<feature type="region of interest" description="Disordered" evidence="2">
    <location>
        <begin position="154"/>
        <end position="191"/>
    </location>
</feature>
<dbReference type="PROSITE" id="PS51212">
    <property type="entry name" value="WSC"/>
    <property type="match status" value="1"/>
</dbReference>
<reference evidence="4" key="1">
    <citation type="journal article" date="2019" name="bioRxiv">
        <title>The Genome of the Zebra Mussel, Dreissena polymorpha: A Resource for Invasive Species Research.</title>
        <authorList>
            <person name="McCartney M.A."/>
            <person name="Auch B."/>
            <person name="Kono T."/>
            <person name="Mallez S."/>
            <person name="Zhang Y."/>
            <person name="Obille A."/>
            <person name="Becker A."/>
            <person name="Abrahante J.E."/>
            <person name="Garbe J."/>
            <person name="Badalamenti J.P."/>
            <person name="Herman A."/>
            <person name="Mangelson H."/>
            <person name="Liachko I."/>
            <person name="Sullivan S."/>
            <person name="Sone E.D."/>
            <person name="Koren S."/>
            <person name="Silverstein K.A.T."/>
            <person name="Beckman K.B."/>
            <person name="Gohl D.M."/>
        </authorList>
    </citation>
    <scope>NUCLEOTIDE SEQUENCE</scope>
    <source>
        <strain evidence="4">Duluth1</strain>
        <tissue evidence="4">Whole animal</tissue>
    </source>
</reference>
<dbReference type="PANTHER" id="PTHR45964:SF5">
    <property type="entry name" value="WSCD FAMILY MEMBER CG9164"/>
    <property type="match status" value="1"/>
</dbReference>
<dbReference type="AlphaFoldDB" id="A0A9D4FX70"/>
<comment type="caution">
    <text evidence="4">The sequence shown here is derived from an EMBL/GenBank/DDBJ whole genome shotgun (WGS) entry which is preliminary data.</text>
</comment>
<evidence type="ECO:0000256" key="2">
    <source>
        <dbReference type="SAM" id="MobiDB-lite"/>
    </source>
</evidence>
<feature type="compositionally biased region" description="Pro residues" evidence="2">
    <location>
        <begin position="155"/>
        <end position="177"/>
    </location>
</feature>
<accession>A0A9D4FX70</accession>
<protein>
    <recommendedName>
        <fullName evidence="3">WSC domain-containing protein</fullName>
    </recommendedName>
</protein>
<dbReference type="EMBL" id="JAIWYP010000006">
    <property type="protein sequence ID" value="KAH3806112.1"/>
    <property type="molecule type" value="Genomic_DNA"/>
</dbReference>
<dbReference type="Proteomes" id="UP000828390">
    <property type="component" value="Unassembled WGS sequence"/>
</dbReference>
<sequence length="191" mass="21774">MHMCRIKPIGQFDDELKIGNELVYRHFETDRPTSSKTIYPFFFEEVHNKDTPARIMHVRLPDSNSNSPMECAARCHGYAYSGTQVAIECYCGDYLNAVKRPDSECNRACRGDSSKKCGADWRMSVYSIRGKDFDSQVIKDCFNLCCEDPDLNFSPRPPARPLARPPALPPARPPSRPPARQTDRLKDRLTD</sequence>
<name>A0A9D4FX70_DREPO</name>
<organism evidence="4 5">
    <name type="scientific">Dreissena polymorpha</name>
    <name type="common">Zebra mussel</name>
    <name type="synonym">Mytilus polymorpha</name>
    <dbReference type="NCBI Taxonomy" id="45954"/>
    <lineage>
        <taxon>Eukaryota</taxon>
        <taxon>Metazoa</taxon>
        <taxon>Spiralia</taxon>
        <taxon>Lophotrochozoa</taxon>
        <taxon>Mollusca</taxon>
        <taxon>Bivalvia</taxon>
        <taxon>Autobranchia</taxon>
        <taxon>Heteroconchia</taxon>
        <taxon>Euheterodonta</taxon>
        <taxon>Imparidentia</taxon>
        <taxon>Neoheterodontei</taxon>
        <taxon>Myida</taxon>
        <taxon>Dreissenoidea</taxon>
        <taxon>Dreissenidae</taxon>
        <taxon>Dreissena</taxon>
    </lineage>
</organism>
<dbReference type="PANTHER" id="PTHR45964">
    <property type="entry name" value="WSCD FAMILY MEMBER CG9164"/>
    <property type="match status" value="1"/>
</dbReference>
<dbReference type="InterPro" id="IPR051589">
    <property type="entry name" value="Sialate-O-sulfotransferase"/>
</dbReference>
<feature type="compositionally biased region" description="Basic and acidic residues" evidence="2">
    <location>
        <begin position="181"/>
        <end position="191"/>
    </location>
</feature>
<evidence type="ECO:0000313" key="5">
    <source>
        <dbReference type="Proteomes" id="UP000828390"/>
    </source>
</evidence>
<dbReference type="InterPro" id="IPR002889">
    <property type="entry name" value="WSC_carb-bd"/>
</dbReference>
<evidence type="ECO:0000259" key="3">
    <source>
        <dbReference type="PROSITE" id="PS51212"/>
    </source>
</evidence>
<evidence type="ECO:0000313" key="4">
    <source>
        <dbReference type="EMBL" id="KAH3806112.1"/>
    </source>
</evidence>
<gene>
    <name evidence="4" type="ORF">DPMN_134426</name>
</gene>
<keyword evidence="1" id="KW-0677">Repeat</keyword>
<proteinExistence type="predicted"/>
<dbReference type="SMART" id="SM00321">
    <property type="entry name" value="WSC"/>
    <property type="match status" value="1"/>
</dbReference>
<keyword evidence="5" id="KW-1185">Reference proteome</keyword>